<organism evidence="1">
    <name type="scientific">marine sediment metagenome</name>
    <dbReference type="NCBI Taxonomy" id="412755"/>
    <lineage>
        <taxon>unclassified sequences</taxon>
        <taxon>metagenomes</taxon>
        <taxon>ecological metagenomes</taxon>
    </lineage>
</organism>
<dbReference type="PROSITE" id="PS51257">
    <property type="entry name" value="PROKAR_LIPOPROTEIN"/>
    <property type="match status" value="1"/>
</dbReference>
<comment type="caution">
    <text evidence="1">The sequence shown here is derived from an EMBL/GenBank/DDBJ whole genome shotgun (WGS) entry which is preliminary data.</text>
</comment>
<feature type="non-terminal residue" evidence="1">
    <location>
        <position position="82"/>
    </location>
</feature>
<dbReference type="AlphaFoldDB" id="A0A0F9F666"/>
<dbReference type="EMBL" id="LAZR01022475">
    <property type="protein sequence ID" value="KKL81748.1"/>
    <property type="molecule type" value="Genomic_DNA"/>
</dbReference>
<accession>A0A0F9F666</accession>
<gene>
    <name evidence="1" type="ORF">LCGC14_1991700</name>
</gene>
<proteinExistence type="predicted"/>
<protein>
    <submittedName>
        <fullName evidence="1">Uncharacterized protein</fullName>
    </submittedName>
</protein>
<evidence type="ECO:0000313" key="1">
    <source>
        <dbReference type="EMBL" id="KKL81748.1"/>
    </source>
</evidence>
<name>A0A0F9F666_9ZZZZ</name>
<reference evidence="1" key="1">
    <citation type="journal article" date="2015" name="Nature">
        <title>Complex archaea that bridge the gap between prokaryotes and eukaryotes.</title>
        <authorList>
            <person name="Spang A."/>
            <person name="Saw J.H."/>
            <person name="Jorgensen S.L."/>
            <person name="Zaremba-Niedzwiedzka K."/>
            <person name="Martijn J."/>
            <person name="Lind A.E."/>
            <person name="van Eijk R."/>
            <person name="Schleper C."/>
            <person name="Guy L."/>
            <person name="Ettema T.J."/>
        </authorList>
    </citation>
    <scope>NUCLEOTIDE SEQUENCE</scope>
</reference>
<sequence length="82" mass="9355">MKQSILLLVLLFYGCVNYSVLDDSPEYFRANIGPIHQELLNPLGLVFKGMVKTNDPEGTIHLYLLADNDTLLEEAFHSFEIR</sequence>